<name>A0ACB9TUB9_HOLOL</name>
<proteinExistence type="predicted"/>
<reference evidence="1" key="1">
    <citation type="submission" date="2022-04" db="EMBL/GenBank/DDBJ databases">
        <title>Chromosome-scale genome assembly of Holotrichia oblita Faldermann.</title>
        <authorList>
            <person name="Rongchong L."/>
        </authorList>
    </citation>
    <scope>NUCLEOTIDE SEQUENCE</scope>
    <source>
        <strain evidence="1">81SQS9</strain>
    </source>
</reference>
<evidence type="ECO:0000313" key="2">
    <source>
        <dbReference type="Proteomes" id="UP001056778"/>
    </source>
</evidence>
<organism evidence="1 2">
    <name type="scientific">Holotrichia oblita</name>
    <name type="common">Chafer beetle</name>
    <dbReference type="NCBI Taxonomy" id="644536"/>
    <lineage>
        <taxon>Eukaryota</taxon>
        <taxon>Metazoa</taxon>
        <taxon>Ecdysozoa</taxon>
        <taxon>Arthropoda</taxon>
        <taxon>Hexapoda</taxon>
        <taxon>Insecta</taxon>
        <taxon>Pterygota</taxon>
        <taxon>Neoptera</taxon>
        <taxon>Endopterygota</taxon>
        <taxon>Coleoptera</taxon>
        <taxon>Polyphaga</taxon>
        <taxon>Scarabaeiformia</taxon>
        <taxon>Scarabaeidae</taxon>
        <taxon>Melolonthinae</taxon>
        <taxon>Holotrichia</taxon>
    </lineage>
</organism>
<dbReference type="Proteomes" id="UP001056778">
    <property type="component" value="Chromosome 1"/>
</dbReference>
<gene>
    <name evidence="1" type="ORF">MML48_1g15516</name>
</gene>
<protein>
    <submittedName>
        <fullName evidence="1">Lithostathine</fullName>
    </submittedName>
</protein>
<dbReference type="EMBL" id="CM043015">
    <property type="protein sequence ID" value="KAI4470451.1"/>
    <property type="molecule type" value="Genomic_DNA"/>
</dbReference>
<sequence>MNSYFVVKCCVLLQLIHLPHYSCVFECIDYTYNHCFIKMHSCRRFDDPIALKREFQTLAQCANYARERGALAFNYSPPEAARLRKNVDYLPNCQILGCPDIGYTNMINDSDYDYYTVYKNLSEESTCIKWMGMFHLFQEKMNYIDSVSACQSIGGDLANVVSEARTNALSLLLSNKLTDWQKVAYVGLDDRRKEGRFVTSLGNFLSCYKYRAWGPGQPRSKHRNEDCVLLDSDKTWRVVNCKLKFSALCEIYPKIPPCSTSTIRSERGCELIH</sequence>
<keyword evidence="2" id="KW-1185">Reference proteome</keyword>
<accession>A0ACB9TUB9</accession>
<evidence type="ECO:0000313" key="1">
    <source>
        <dbReference type="EMBL" id="KAI4470451.1"/>
    </source>
</evidence>
<comment type="caution">
    <text evidence="1">The sequence shown here is derived from an EMBL/GenBank/DDBJ whole genome shotgun (WGS) entry which is preliminary data.</text>
</comment>